<dbReference type="EMBL" id="CP091511">
    <property type="protein sequence ID" value="UOO89182.1"/>
    <property type="molecule type" value="Genomic_DNA"/>
</dbReference>
<evidence type="ECO:0000313" key="1">
    <source>
        <dbReference type="EMBL" id="UOO89182.1"/>
    </source>
</evidence>
<evidence type="ECO:0000313" key="2">
    <source>
        <dbReference type="Proteomes" id="UP000832011"/>
    </source>
</evidence>
<sequence length="177" mass="20573">MIDTQFDVTEHVWSSAILEQKYFKDKTNKVFCIDILASNVDSWENEKGVDWDEISQELALKLVTPPDNYHYFNEVSQEWETNDELQAAKLENWRQGVMDLTPKQLRLVLLENGFNSSKVEAAITQIEDEMVKETALIEWQFGTSFQRTNPNLVLIATQLLGFNDSQIDEMWKHALTL</sequence>
<proteinExistence type="predicted"/>
<accession>A0ABY4E072</accession>
<protein>
    <recommendedName>
        <fullName evidence="3">DUF4376 domain-containing protein</fullName>
    </recommendedName>
</protein>
<keyword evidence="2" id="KW-1185">Reference proteome</keyword>
<evidence type="ECO:0008006" key="3">
    <source>
        <dbReference type="Google" id="ProtNLM"/>
    </source>
</evidence>
<name>A0ABY4E072_9NEIS</name>
<dbReference type="Proteomes" id="UP000832011">
    <property type="component" value="Chromosome"/>
</dbReference>
<dbReference type="RefSeq" id="WP_058356884.1">
    <property type="nucleotide sequence ID" value="NZ_CABKVG010000010.1"/>
</dbReference>
<gene>
    <name evidence="1" type="ORF">LVJ82_17325</name>
</gene>
<reference evidence="1 2" key="1">
    <citation type="journal article" date="2022" name="Res Sq">
        <title>Evolution of multicellular longitudinally dividing oral cavity symbionts (Neisseriaceae).</title>
        <authorList>
            <person name="Nyongesa S."/>
            <person name="Weber P."/>
            <person name="Bernet E."/>
            <person name="Pullido F."/>
            <person name="Nieckarz M."/>
            <person name="Delaby M."/>
            <person name="Nieves C."/>
            <person name="Viehboeck T."/>
            <person name="Krause N."/>
            <person name="Rivera-Millot A."/>
            <person name="Nakamura A."/>
            <person name="Vischer N."/>
            <person name="VanNieuwenhze M."/>
            <person name="Brun Y."/>
            <person name="Cava F."/>
            <person name="Bulgheresi S."/>
            <person name="Veyrier F."/>
        </authorList>
    </citation>
    <scope>NUCLEOTIDE SEQUENCE [LARGE SCALE GENOMIC DNA]</scope>
    <source>
        <strain evidence="1 2">SN4</strain>
    </source>
</reference>
<organism evidence="1 2">
    <name type="scientific">Vitreoscilla massiliensis</name>
    <dbReference type="NCBI Taxonomy" id="1689272"/>
    <lineage>
        <taxon>Bacteria</taxon>
        <taxon>Pseudomonadati</taxon>
        <taxon>Pseudomonadota</taxon>
        <taxon>Betaproteobacteria</taxon>
        <taxon>Neisseriales</taxon>
        <taxon>Neisseriaceae</taxon>
        <taxon>Vitreoscilla</taxon>
    </lineage>
</organism>